<dbReference type="AlphaFoldDB" id="A0AAE1QP75"/>
<feature type="compositionally biased region" description="Acidic residues" evidence="1">
    <location>
        <begin position="20"/>
        <end position="32"/>
    </location>
</feature>
<evidence type="ECO:0000256" key="1">
    <source>
        <dbReference type="SAM" id="MobiDB-lite"/>
    </source>
</evidence>
<organism evidence="2 3">
    <name type="scientific">Petrolisthes manimaculis</name>
    <dbReference type="NCBI Taxonomy" id="1843537"/>
    <lineage>
        <taxon>Eukaryota</taxon>
        <taxon>Metazoa</taxon>
        <taxon>Ecdysozoa</taxon>
        <taxon>Arthropoda</taxon>
        <taxon>Crustacea</taxon>
        <taxon>Multicrustacea</taxon>
        <taxon>Malacostraca</taxon>
        <taxon>Eumalacostraca</taxon>
        <taxon>Eucarida</taxon>
        <taxon>Decapoda</taxon>
        <taxon>Pleocyemata</taxon>
        <taxon>Anomura</taxon>
        <taxon>Galatheoidea</taxon>
        <taxon>Porcellanidae</taxon>
        <taxon>Petrolisthes</taxon>
    </lineage>
</organism>
<protein>
    <submittedName>
        <fullName evidence="2">Uncharacterized protein</fullName>
    </submittedName>
</protein>
<dbReference type="EMBL" id="JAWZYT010000031">
    <property type="protein sequence ID" value="KAK4329158.1"/>
    <property type="molecule type" value="Genomic_DNA"/>
</dbReference>
<reference evidence="2" key="1">
    <citation type="submission" date="2023-11" db="EMBL/GenBank/DDBJ databases">
        <title>Genome assemblies of two species of porcelain crab, Petrolisthes cinctipes and Petrolisthes manimaculis (Anomura: Porcellanidae).</title>
        <authorList>
            <person name="Angst P."/>
        </authorList>
    </citation>
    <scope>NUCLEOTIDE SEQUENCE</scope>
    <source>
        <strain evidence="2">PB745_02</strain>
        <tissue evidence="2">Gill</tissue>
    </source>
</reference>
<feature type="compositionally biased region" description="Acidic residues" evidence="1">
    <location>
        <begin position="50"/>
        <end position="59"/>
    </location>
</feature>
<evidence type="ECO:0000313" key="3">
    <source>
        <dbReference type="Proteomes" id="UP001292094"/>
    </source>
</evidence>
<feature type="region of interest" description="Disordered" evidence="1">
    <location>
        <begin position="1"/>
        <end position="76"/>
    </location>
</feature>
<proteinExistence type="predicted"/>
<name>A0AAE1QP75_9EUCA</name>
<comment type="caution">
    <text evidence="2">The sequence shown here is derived from an EMBL/GenBank/DDBJ whole genome shotgun (WGS) entry which is preliminary data.</text>
</comment>
<accession>A0AAE1QP75</accession>
<gene>
    <name evidence="2" type="ORF">Pmani_000500</name>
</gene>
<keyword evidence="3" id="KW-1185">Reference proteome</keyword>
<evidence type="ECO:0000313" key="2">
    <source>
        <dbReference type="EMBL" id="KAK4329158.1"/>
    </source>
</evidence>
<sequence length="125" mass="13470">MNRNIIYGHLQAHHPGSSEENVDDPEGNEDDTEHSHDELSDSSYNTESSSDSDSEEEEASNTNTTATESDDNEGDVAVSVGVWSGVTASVRAFIFTGKEEICIRPQMDAHGTVKCIVARVTPTLG</sequence>
<dbReference type="Proteomes" id="UP001292094">
    <property type="component" value="Unassembled WGS sequence"/>
</dbReference>